<dbReference type="InterPro" id="IPR004358">
    <property type="entry name" value="Sig_transdc_His_kin-like_C"/>
</dbReference>
<evidence type="ECO:0000256" key="14">
    <source>
        <dbReference type="PROSITE-ProRule" id="PRU00169"/>
    </source>
</evidence>
<evidence type="ECO:0000313" key="19">
    <source>
        <dbReference type="Proteomes" id="UP000184050"/>
    </source>
</evidence>
<keyword evidence="6" id="KW-0808">Transferase</keyword>
<evidence type="ECO:0000256" key="5">
    <source>
        <dbReference type="ARBA" id="ARBA00022553"/>
    </source>
</evidence>
<dbReference type="Pfam" id="PF00512">
    <property type="entry name" value="HisKA"/>
    <property type="match status" value="1"/>
</dbReference>
<dbReference type="CDD" id="cd00082">
    <property type="entry name" value="HisKA"/>
    <property type="match status" value="1"/>
</dbReference>
<evidence type="ECO:0000256" key="2">
    <source>
        <dbReference type="ARBA" id="ARBA00004651"/>
    </source>
</evidence>
<keyword evidence="19" id="KW-1185">Reference proteome</keyword>
<name>A0A1M6C3K7_9BACT</name>
<dbReference type="PANTHER" id="PTHR45339">
    <property type="entry name" value="HYBRID SIGNAL TRANSDUCTION HISTIDINE KINASE J"/>
    <property type="match status" value="1"/>
</dbReference>
<dbReference type="FunFam" id="1.10.287.130:FF:000003">
    <property type="entry name" value="Histidine kinase"/>
    <property type="match status" value="1"/>
</dbReference>
<feature type="modified residue" description="4-aspartylphosphate" evidence="14">
    <location>
        <position position="455"/>
    </location>
</feature>
<evidence type="ECO:0000313" key="18">
    <source>
        <dbReference type="EMBL" id="SHI55579.1"/>
    </source>
</evidence>
<keyword evidence="12" id="KW-0902">Two-component regulatory system</keyword>
<feature type="modified residue" description="4-aspartylphosphate" evidence="14">
    <location>
        <position position="54"/>
    </location>
</feature>
<feature type="domain" description="Histidine kinase" evidence="16">
    <location>
        <begin position="165"/>
        <end position="386"/>
    </location>
</feature>
<evidence type="ECO:0000259" key="17">
    <source>
        <dbReference type="PROSITE" id="PS50110"/>
    </source>
</evidence>
<evidence type="ECO:0000256" key="9">
    <source>
        <dbReference type="ARBA" id="ARBA00022777"/>
    </source>
</evidence>
<dbReference type="EC" id="2.7.13.3" evidence="3"/>
<evidence type="ECO:0000256" key="6">
    <source>
        <dbReference type="ARBA" id="ARBA00022679"/>
    </source>
</evidence>
<dbReference type="SUPFAM" id="SSF55874">
    <property type="entry name" value="ATPase domain of HSP90 chaperone/DNA topoisomerase II/histidine kinase"/>
    <property type="match status" value="1"/>
</dbReference>
<dbReference type="GO" id="GO:0000155">
    <property type="term" value="F:phosphorelay sensor kinase activity"/>
    <property type="evidence" value="ECO:0007669"/>
    <property type="project" value="InterPro"/>
</dbReference>
<keyword evidence="13" id="KW-0472">Membrane</keyword>
<dbReference type="PANTHER" id="PTHR45339:SF1">
    <property type="entry name" value="HYBRID SIGNAL TRANSDUCTION HISTIDINE KINASE J"/>
    <property type="match status" value="1"/>
</dbReference>
<keyword evidence="7" id="KW-0812">Transmembrane</keyword>
<evidence type="ECO:0000256" key="15">
    <source>
        <dbReference type="SAM" id="Coils"/>
    </source>
</evidence>
<dbReference type="SMART" id="SM00387">
    <property type="entry name" value="HATPase_c"/>
    <property type="match status" value="1"/>
</dbReference>
<dbReference type="SMART" id="SM00448">
    <property type="entry name" value="REC"/>
    <property type="match status" value="2"/>
</dbReference>
<proteinExistence type="predicted"/>
<evidence type="ECO:0000256" key="8">
    <source>
        <dbReference type="ARBA" id="ARBA00022741"/>
    </source>
</evidence>
<dbReference type="InterPro" id="IPR003661">
    <property type="entry name" value="HisK_dim/P_dom"/>
</dbReference>
<sequence>MEKPKILLVDDLEENLVSLEMILKGFDVSFIKATSGPEALRKTINDDFALAILDVQMPGMDGYETLSLMRKRQRTKFLPVIFVSAIHQSDLHIIKGIETGAVDFIPKPIIPEILVGKVKNFLDLFSQQQELKSLLQKLEEKNKELEIQKEKAEEATQEKSMFLANMSHEIRTPLNGIIGISKILEESKLDPEQKELTEIITTSGENLLNIVNDILDFSKIDSGQIKLEKIDFSLNKIVENIVKLMKLNADKKGNTLSVKINENVPDTLTGDPHRLNQILTNLVNNAIKFTQKGSIEIRVEPVNTDEKETELLFKVIDTGIGISEDGQKKLFKEFSQTESSTSRKYGGTGLGLAICSNLTSLMGGEIGVTSTEGNGSEFWFSLKFGYKQQTQKDMPTEDINIPADIKILYAEDNPVNQRVTQLLLQKIGIECEIASNGQEAIEMYKTNPFDLILMDMQMPEVDGIESAKQIRKIEQNNGVENPVFIVAVTANTFSEDKQKCFNAGMNDFISKPFKEAELKRIIKNAATNKQIKPIDEPPQN</sequence>
<dbReference type="OrthoDB" id="9796457at2"/>
<dbReference type="EMBL" id="FQZE01000003">
    <property type="protein sequence ID" value="SHI55579.1"/>
    <property type="molecule type" value="Genomic_DNA"/>
</dbReference>
<keyword evidence="4" id="KW-1003">Cell membrane</keyword>
<dbReference type="InterPro" id="IPR001789">
    <property type="entry name" value="Sig_transdc_resp-reg_receiver"/>
</dbReference>
<evidence type="ECO:0000256" key="12">
    <source>
        <dbReference type="ARBA" id="ARBA00023012"/>
    </source>
</evidence>
<evidence type="ECO:0000256" key="4">
    <source>
        <dbReference type="ARBA" id="ARBA00022475"/>
    </source>
</evidence>
<dbReference type="Pfam" id="PF02518">
    <property type="entry name" value="HATPase_c"/>
    <property type="match status" value="1"/>
</dbReference>
<dbReference type="FunFam" id="3.40.50.2300:FF:000146">
    <property type="entry name" value="Putative two-component response regulator SSK1p"/>
    <property type="match status" value="1"/>
</dbReference>
<gene>
    <name evidence="18" type="ORF">SAMN05444280_103125</name>
</gene>
<dbReference type="PRINTS" id="PR00344">
    <property type="entry name" value="BCTRLSENSOR"/>
</dbReference>
<dbReference type="PROSITE" id="PS50110">
    <property type="entry name" value="RESPONSE_REGULATORY"/>
    <property type="match status" value="2"/>
</dbReference>
<dbReference type="PROSITE" id="PS50109">
    <property type="entry name" value="HIS_KIN"/>
    <property type="match status" value="1"/>
</dbReference>
<dbReference type="InterPro" id="IPR003594">
    <property type="entry name" value="HATPase_dom"/>
</dbReference>
<dbReference type="SUPFAM" id="SSF52172">
    <property type="entry name" value="CheY-like"/>
    <property type="match status" value="2"/>
</dbReference>
<dbReference type="Gene3D" id="3.30.565.10">
    <property type="entry name" value="Histidine kinase-like ATPase, C-terminal domain"/>
    <property type="match status" value="1"/>
</dbReference>
<dbReference type="InterPro" id="IPR005467">
    <property type="entry name" value="His_kinase_dom"/>
</dbReference>
<dbReference type="Gene3D" id="1.10.287.130">
    <property type="match status" value="1"/>
</dbReference>
<keyword evidence="5 14" id="KW-0597">Phosphoprotein</keyword>
<keyword evidence="11" id="KW-1133">Transmembrane helix</keyword>
<keyword evidence="10" id="KW-0067">ATP-binding</keyword>
<dbReference type="RefSeq" id="WP_073165328.1">
    <property type="nucleotide sequence ID" value="NZ_FQZE01000003.1"/>
</dbReference>
<dbReference type="InterPro" id="IPR011006">
    <property type="entry name" value="CheY-like_superfamily"/>
</dbReference>
<organism evidence="18 19">
    <name type="scientific">Tangfeifania diversioriginum</name>
    <dbReference type="NCBI Taxonomy" id="1168035"/>
    <lineage>
        <taxon>Bacteria</taxon>
        <taxon>Pseudomonadati</taxon>
        <taxon>Bacteroidota</taxon>
        <taxon>Bacteroidia</taxon>
        <taxon>Marinilabiliales</taxon>
        <taxon>Prolixibacteraceae</taxon>
        <taxon>Tangfeifania</taxon>
    </lineage>
</organism>
<dbReference type="SMART" id="SM00388">
    <property type="entry name" value="HisKA"/>
    <property type="match status" value="1"/>
</dbReference>
<dbReference type="GO" id="GO:0005886">
    <property type="term" value="C:plasma membrane"/>
    <property type="evidence" value="ECO:0007669"/>
    <property type="project" value="UniProtKB-SubCell"/>
</dbReference>
<protein>
    <recommendedName>
        <fullName evidence="3">histidine kinase</fullName>
        <ecNumber evidence="3">2.7.13.3</ecNumber>
    </recommendedName>
</protein>
<evidence type="ECO:0000256" key="11">
    <source>
        <dbReference type="ARBA" id="ARBA00022989"/>
    </source>
</evidence>
<evidence type="ECO:0000256" key="10">
    <source>
        <dbReference type="ARBA" id="ARBA00022840"/>
    </source>
</evidence>
<dbReference type="STRING" id="1168035.SAMN05444280_103125"/>
<reference evidence="18 19" key="1">
    <citation type="submission" date="2016-11" db="EMBL/GenBank/DDBJ databases">
        <authorList>
            <person name="Jaros S."/>
            <person name="Januszkiewicz K."/>
            <person name="Wedrychowicz H."/>
        </authorList>
    </citation>
    <scope>NUCLEOTIDE SEQUENCE [LARGE SCALE GENOMIC DNA]</scope>
    <source>
        <strain evidence="18 19">DSM 27063</strain>
    </source>
</reference>
<keyword evidence="8" id="KW-0547">Nucleotide-binding</keyword>
<dbReference type="Pfam" id="PF00072">
    <property type="entry name" value="Response_reg"/>
    <property type="match status" value="2"/>
</dbReference>
<evidence type="ECO:0000259" key="16">
    <source>
        <dbReference type="PROSITE" id="PS50109"/>
    </source>
</evidence>
<feature type="coiled-coil region" evidence="15">
    <location>
        <begin position="124"/>
        <end position="158"/>
    </location>
</feature>
<keyword evidence="15" id="KW-0175">Coiled coil</keyword>
<dbReference type="Gene3D" id="3.40.50.2300">
    <property type="match status" value="2"/>
</dbReference>
<dbReference type="AlphaFoldDB" id="A0A1M6C3K7"/>
<evidence type="ECO:0000256" key="7">
    <source>
        <dbReference type="ARBA" id="ARBA00022692"/>
    </source>
</evidence>
<dbReference type="FunFam" id="3.30.565.10:FF:000010">
    <property type="entry name" value="Sensor histidine kinase RcsC"/>
    <property type="match status" value="1"/>
</dbReference>
<evidence type="ECO:0000256" key="13">
    <source>
        <dbReference type="ARBA" id="ARBA00023136"/>
    </source>
</evidence>
<dbReference type="InterPro" id="IPR036890">
    <property type="entry name" value="HATPase_C_sf"/>
</dbReference>
<dbReference type="Proteomes" id="UP000184050">
    <property type="component" value="Unassembled WGS sequence"/>
</dbReference>
<accession>A0A1M6C3K7</accession>
<evidence type="ECO:0000256" key="1">
    <source>
        <dbReference type="ARBA" id="ARBA00000085"/>
    </source>
</evidence>
<feature type="domain" description="Response regulatory" evidence="17">
    <location>
        <begin position="5"/>
        <end position="122"/>
    </location>
</feature>
<dbReference type="CDD" id="cd17546">
    <property type="entry name" value="REC_hyHK_CKI1_RcsC-like"/>
    <property type="match status" value="1"/>
</dbReference>
<feature type="domain" description="Response regulatory" evidence="17">
    <location>
        <begin position="406"/>
        <end position="526"/>
    </location>
</feature>
<dbReference type="CDD" id="cd16922">
    <property type="entry name" value="HATPase_EvgS-ArcB-TorS-like"/>
    <property type="match status" value="1"/>
</dbReference>
<comment type="catalytic activity">
    <reaction evidence="1">
        <text>ATP + protein L-histidine = ADP + protein N-phospho-L-histidine.</text>
        <dbReference type="EC" id="2.7.13.3"/>
    </reaction>
</comment>
<comment type="subcellular location">
    <subcellularLocation>
        <location evidence="2">Cell membrane</location>
        <topology evidence="2">Multi-pass membrane protein</topology>
    </subcellularLocation>
</comment>
<keyword evidence="9 18" id="KW-0418">Kinase</keyword>
<dbReference type="GO" id="GO:0005524">
    <property type="term" value="F:ATP binding"/>
    <property type="evidence" value="ECO:0007669"/>
    <property type="project" value="UniProtKB-KW"/>
</dbReference>
<evidence type="ECO:0000256" key="3">
    <source>
        <dbReference type="ARBA" id="ARBA00012438"/>
    </source>
</evidence>